<evidence type="ECO:0000313" key="2">
    <source>
        <dbReference type="EMBL" id="KKN65106.1"/>
    </source>
</evidence>
<reference evidence="2" key="1">
    <citation type="journal article" date="2015" name="Nature">
        <title>Complex archaea that bridge the gap between prokaryotes and eukaryotes.</title>
        <authorList>
            <person name="Spang A."/>
            <person name="Saw J.H."/>
            <person name="Jorgensen S.L."/>
            <person name="Zaremba-Niedzwiedzka K."/>
            <person name="Martijn J."/>
            <person name="Lind A.E."/>
            <person name="van Eijk R."/>
            <person name="Schleper C."/>
            <person name="Guy L."/>
            <person name="Ettema T.J."/>
        </authorList>
    </citation>
    <scope>NUCLEOTIDE SEQUENCE</scope>
</reference>
<organism evidence="2">
    <name type="scientific">marine sediment metagenome</name>
    <dbReference type="NCBI Taxonomy" id="412755"/>
    <lineage>
        <taxon>unclassified sequences</taxon>
        <taxon>metagenomes</taxon>
        <taxon>ecological metagenomes</taxon>
    </lineage>
</organism>
<name>A0A0F9UVB7_9ZZZZ</name>
<gene>
    <name evidence="2" type="ORF">LCGC14_0484940</name>
</gene>
<protein>
    <submittedName>
        <fullName evidence="2">Uncharacterized protein</fullName>
    </submittedName>
</protein>
<evidence type="ECO:0000256" key="1">
    <source>
        <dbReference type="SAM" id="MobiDB-lite"/>
    </source>
</evidence>
<dbReference type="EMBL" id="LAZR01000534">
    <property type="protein sequence ID" value="KKN65106.1"/>
    <property type="molecule type" value="Genomic_DNA"/>
</dbReference>
<feature type="region of interest" description="Disordered" evidence="1">
    <location>
        <begin position="121"/>
        <end position="142"/>
    </location>
</feature>
<comment type="caution">
    <text evidence="2">The sequence shown here is derived from an EMBL/GenBank/DDBJ whole genome shotgun (WGS) entry which is preliminary data.</text>
</comment>
<dbReference type="AlphaFoldDB" id="A0A0F9UVB7"/>
<proteinExistence type="predicted"/>
<sequence length="142" mass="16201">MVDFRKFVKRKVEARREEKEIEQEAFKRKFVPARKKFLEQRGEARAKAKAASVGFRETISGGVREGVRKGAPVFGRGLLNLAKAAAPKPSKVRVVDKSNILEVRVVSGKKKKRKTMFVEEVKKKEPPRQEQNPFDVGNIRLI</sequence>
<accession>A0A0F9UVB7</accession>